<protein>
    <recommendedName>
        <fullName evidence="4">2-oxoisovalerate dehydrogenase subunit alpha</fullName>
        <ecNumber evidence="4">1.2.4.4</ecNumber>
    </recommendedName>
    <alternativeName>
        <fullName evidence="4">Branched-chain alpha-keto acid dehydrogenase E1 component alpha chain</fullName>
    </alternativeName>
</protein>
<reference evidence="6 7" key="1">
    <citation type="submission" date="2019-06" db="EMBL/GenBank/DDBJ databases">
        <title>Genome sequence of Litorilinea aerophila BAA-2444.</title>
        <authorList>
            <person name="Maclea K.S."/>
            <person name="Maurais E.G."/>
            <person name="Iannazzi L.C."/>
        </authorList>
    </citation>
    <scope>NUCLEOTIDE SEQUENCE [LARGE SCALE GENOMIC DNA]</scope>
    <source>
        <strain evidence="6 7">ATCC BAA-2444</strain>
    </source>
</reference>
<dbReference type="Proteomes" id="UP000317371">
    <property type="component" value="Unassembled WGS sequence"/>
</dbReference>
<dbReference type="EMBL" id="VIGC01000022">
    <property type="protein sequence ID" value="TQE94588.1"/>
    <property type="molecule type" value="Genomic_DNA"/>
</dbReference>
<dbReference type="InterPro" id="IPR001017">
    <property type="entry name" value="DH_E1"/>
</dbReference>
<dbReference type="EC" id="1.2.4.4" evidence="4"/>
<dbReference type="PANTHER" id="PTHR43380:SF1">
    <property type="entry name" value="2-OXOISOVALERATE DEHYDROGENASE SUBUNIT ALPHA, MITOCHONDRIAL"/>
    <property type="match status" value="1"/>
</dbReference>
<comment type="function">
    <text evidence="4">The branched-chain alpha-keto dehydrogenase complex catalyzes the overall conversion of alpha-keto acids to acyl-CoA and CO(2). It contains multiple copies of three enzymatic components: branched-chain alpha-keto acid decarboxylase (E1), lipoamide acyltransferase (E2) and lipoamide dehydrogenase (E3).</text>
</comment>
<dbReference type="GO" id="GO:0009083">
    <property type="term" value="P:branched-chain amino acid catabolic process"/>
    <property type="evidence" value="ECO:0007669"/>
    <property type="project" value="TreeGrafter"/>
</dbReference>
<dbReference type="PANTHER" id="PTHR43380">
    <property type="entry name" value="2-OXOISOVALERATE DEHYDROGENASE SUBUNIT ALPHA, MITOCHONDRIAL"/>
    <property type="match status" value="1"/>
</dbReference>
<comment type="caution">
    <text evidence="6">The sequence shown here is derived from an EMBL/GenBank/DDBJ whole genome shotgun (WGS) entry which is preliminary data.</text>
</comment>
<name>A0A540VCU7_9CHLR</name>
<evidence type="ECO:0000256" key="4">
    <source>
        <dbReference type="RuleBase" id="RU365014"/>
    </source>
</evidence>
<comment type="catalytic activity">
    <reaction evidence="4">
        <text>N(6)-[(R)-lipoyl]-L-lysyl-[protein] + 3-methyl-2-oxobutanoate + H(+) = N(6)-[(R)-S(8)-2-methylpropanoyldihydrolipoyl]-L-lysyl-[protein] + CO2</text>
        <dbReference type="Rhea" id="RHEA:13457"/>
        <dbReference type="Rhea" id="RHEA-COMP:10474"/>
        <dbReference type="Rhea" id="RHEA-COMP:10497"/>
        <dbReference type="ChEBI" id="CHEBI:11851"/>
        <dbReference type="ChEBI" id="CHEBI:15378"/>
        <dbReference type="ChEBI" id="CHEBI:16526"/>
        <dbReference type="ChEBI" id="CHEBI:83099"/>
        <dbReference type="ChEBI" id="CHEBI:83142"/>
        <dbReference type="EC" id="1.2.4.4"/>
    </reaction>
</comment>
<evidence type="ECO:0000256" key="2">
    <source>
        <dbReference type="ARBA" id="ARBA00023002"/>
    </source>
</evidence>
<dbReference type="AlphaFoldDB" id="A0A540VCU7"/>
<gene>
    <name evidence="6" type="ORF">FKZ61_16025</name>
</gene>
<feature type="domain" description="Dehydrogenase E1 component" evidence="5">
    <location>
        <begin position="18"/>
        <end position="315"/>
    </location>
</feature>
<comment type="cofactor">
    <cofactor evidence="1 4">
        <name>thiamine diphosphate</name>
        <dbReference type="ChEBI" id="CHEBI:58937"/>
    </cofactor>
</comment>
<keyword evidence="2 4" id="KW-0560">Oxidoreductase</keyword>
<organism evidence="6 7">
    <name type="scientific">Litorilinea aerophila</name>
    <dbReference type="NCBI Taxonomy" id="1204385"/>
    <lineage>
        <taxon>Bacteria</taxon>
        <taxon>Bacillati</taxon>
        <taxon>Chloroflexota</taxon>
        <taxon>Caldilineae</taxon>
        <taxon>Caldilineales</taxon>
        <taxon>Caldilineaceae</taxon>
        <taxon>Litorilinea</taxon>
    </lineage>
</organism>
<comment type="similarity">
    <text evidence="4">Belongs to the BCKDHA family.</text>
</comment>
<keyword evidence="3 4" id="KW-0786">Thiamine pyrophosphate</keyword>
<dbReference type="Pfam" id="PF00676">
    <property type="entry name" value="E1_dh"/>
    <property type="match status" value="1"/>
</dbReference>
<evidence type="ECO:0000259" key="5">
    <source>
        <dbReference type="Pfam" id="PF00676"/>
    </source>
</evidence>
<dbReference type="InterPro" id="IPR029061">
    <property type="entry name" value="THDP-binding"/>
</dbReference>
<keyword evidence="7" id="KW-1185">Reference proteome</keyword>
<evidence type="ECO:0000256" key="3">
    <source>
        <dbReference type="ARBA" id="ARBA00023052"/>
    </source>
</evidence>
<sequence length="324" mass="35866">MSESSLTREQKIELYYWMCLTRIFDDMMVAYWKQGKGLGGTFSQRGHEAISVGSAYALEPDDVVAPMHRDLGCYLLRGITPRRIFANLLGKATGVSRGRDANLHGMGDLNHNIIGYISHLPQSLPVTVGVAMSFRYRNEPRVAMTYVGDGSSSAGLFHESLNLASVHKAPVVVIVENNQYAYSTPLHQQMNIQDIAIRAAGYGIPGVVVDGNDVEAVYAATKEAVDRARRGEGPTLIECKTMRMLGHAIHDGAEYVPRELLAEWEAKNPVLRFEQRLLAEGLVDQAEIDEIRQRCQVEVADAIEFAEQSPYPDPETLEEGVYAP</sequence>
<dbReference type="InterPro" id="IPR050771">
    <property type="entry name" value="Alpha-ketoacid_DH_E1_comp"/>
</dbReference>
<dbReference type="Gene3D" id="3.40.50.970">
    <property type="match status" value="1"/>
</dbReference>
<dbReference type="RefSeq" id="WP_141611159.1">
    <property type="nucleotide sequence ID" value="NZ_VIGC02000022.1"/>
</dbReference>
<dbReference type="CDD" id="cd02000">
    <property type="entry name" value="TPP_E1_PDC_ADC_BCADC"/>
    <property type="match status" value="1"/>
</dbReference>
<dbReference type="OrthoDB" id="9766715at2"/>
<dbReference type="InParanoid" id="A0A540VCU7"/>
<dbReference type="GO" id="GO:0003863">
    <property type="term" value="F:branched-chain 2-oxo acid dehydrogenase activity"/>
    <property type="evidence" value="ECO:0007669"/>
    <property type="project" value="UniProtKB-EC"/>
</dbReference>
<proteinExistence type="inferred from homology"/>
<evidence type="ECO:0000256" key="1">
    <source>
        <dbReference type="ARBA" id="ARBA00001964"/>
    </source>
</evidence>
<dbReference type="SUPFAM" id="SSF52518">
    <property type="entry name" value="Thiamin diphosphate-binding fold (THDP-binding)"/>
    <property type="match status" value="1"/>
</dbReference>
<evidence type="ECO:0000313" key="6">
    <source>
        <dbReference type="EMBL" id="TQE94588.1"/>
    </source>
</evidence>
<accession>A0A540VCU7</accession>
<evidence type="ECO:0000313" key="7">
    <source>
        <dbReference type="Proteomes" id="UP000317371"/>
    </source>
</evidence>